<dbReference type="PANTHER" id="PTHR30269:SF37">
    <property type="entry name" value="MEMBRANE TRANSPORTER PROTEIN"/>
    <property type="match status" value="1"/>
</dbReference>
<dbReference type="Proteomes" id="UP001589585">
    <property type="component" value="Unassembled WGS sequence"/>
</dbReference>
<evidence type="ECO:0000256" key="8">
    <source>
        <dbReference type="RuleBase" id="RU363041"/>
    </source>
</evidence>
<keyword evidence="3" id="KW-0813">Transport</keyword>
<sequence length="244" mass="27221">MELITVYILSVIFTATLVRSTFGFGESLIAVPLLLFVIPVETAVPLSVLISVFIAAIVVAQDRKQIHFESAKWLILFGILGIPLGLVLLFYGNETLIKIGLAFLIILYASYSLFSKKVLKLEKDHKIWLFVCGFLSGILGGAYGLNGPPLVVYGNLRHWTAKRFRATLQAYFLPASIVAMCGYAYKGLWNTTVTYYFFISIPVIIPAIFLGRYLNHQLKEGHFLKYIYMGLICVGILLLSNAIL</sequence>
<feature type="transmembrane region" description="Helical" evidence="8">
    <location>
        <begin position="33"/>
        <end position="59"/>
    </location>
</feature>
<evidence type="ECO:0000313" key="9">
    <source>
        <dbReference type="EMBL" id="MFB9055845.1"/>
    </source>
</evidence>
<feature type="transmembrane region" description="Helical" evidence="8">
    <location>
        <begin position="127"/>
        <end position="146"/>
    </location>
</feature>
<dbReference type="EMBL" id="JBHMFC010000010">
    <property type="protein sequence ID" value="MFB9055845.1"/>
    <property type="molecule type" value="Genomic_DNA"/>
</dbReference>
<evidence type="ECO:0000256" key="4">
    <source>
        <dbReference type="ARBA" id="ARBA00022475"/>
    </source>
</evidence>
<evidence type="ECO:0000256" key="1">
    <source>
        <dbReference type="ARBA" id="ARBA00004651"/>
    </source>
</evidence>
<evidence type="ECO:0000256" key="6">
    <source>
        <dbReference type="ARBA" id="ARBA00022989"/>
    </source>
</evidence>
<feature type="transmembrane region" description="Helical" evidence="8">
    <location>
        <begin position="166"/>
        <end position="185"/>
    </location>
</feature>
<dbReference type="PANTHER" id="PTHR30269">
    <property type="entry name" value="TRANSMEMBRANE PROTEIN YFCA"/>
    <property type="match status" value="1"/>
</dbReference>
<dbReference type="Pfam" id="PF01925">
    <property type="entry name" value="TauE"/>
    <property type="match status" value="1"/>
</dbReference>
<keyword evidence="5 8" id="KW-0812">Transmembrane</keyword>
<dbReference type="InterPro" id="IPR052017">
    <property type="entry name" value="TSUP"/>
</dbReference>
<feature type="transmembrane region" description="Helical" evidence="8">
    <location>
        <begin position="71"/>
        <end position="91"/>
    </location>
</feature>
<comment type="similarity">
    <text evidence="2 8">Belongs to the 4-toluene sulfonate uptake permease (TSUP) (TC 2.A.102) family.</text>
</comment>
<evidence type="ECO:0000256" key="3">
    <source>
        <dbReference type="ARBA" id="ARBA00022448"/>
    </source>
</evidence>
<evidence type="ECO:0000256" key="7">
    <source>
        <dbReference type="ARBA" id="ARBA00023136"/>
    </source>
</evidence>
<evidence type="ECO:0000313" key="10">
    <source>
        <dbReference type="Proteomes" id="UP001589585"/>
    </source>
</evidence>
<feature type="transmembrane region" description="Helical" evidence="8">
    <location>
        <begin position="97"/>
        <end position="115"/>
    </location>
</feature>
<protein>
    <recommendedName>
        <fullName evidence="8">Probable membrane transporter protein</fullName>
    </recommendedName>
</protein>
<keyword evidence="7 8" id="KW-0472">Membrane</keyword>
<comment type="caution">
    <text evidence="9">The sequence shown here is derived from an EMBL/GenBank/DDBJ whole genome shotgun (WGS) entry which is preliminary data.</text>
</comment>
<keyword evidence="6 8" id="KW-1133">Transmembrane helix</keyword>
<gene>
    <name evidence="9" type="ORF">ACFFU9_03735</name>
</gene>
<keyword evidence="10" id="KW-1185">Reference proteome</keyword>
<feature type="transmembrane region" description="Helical" evidence="8">
    <location>
        <begin position="192"/>
        <end position="214"/>
    </location>
</feature>
<feature type="transmembrane region" description="Helical" evidence="8">
    <location>
        <begin position="226"/>
        <end position="243"/>
    </location>
</feature>
<proteinExistence type="inferred from homology"/>
<keyword evidence="4 8" id="KW-1003">Cell membrane</keyword>
<accession>A0ABV5F8S5</accession>
<dbReference type="InterPro" id="IPR002781">
    <property type="entry name" value="TM_pro_TauE-like"/>
</dbReference>
<name>A0ABV5F8S5_9FLAO</name>
<dbReference type="RefSeq" id="WP_379860034.1">
    <property type="nucleotide sequence ID" value="NZ_JBHMFC010000010.1"/>
</dbReference>
<organism evidence="9 10">
    <name type="scientific">Mariniflexile ostreae</name>
    <dbReference type="NCBI Taxonomy" id="1520892"/>
    <lineage>
        <taxon>Bacteria</taxon>
        <taxon>Pseudomonadati</taxon>
        <taxon>Bacteroidota</taxon>
        <taxon>Flavobacteriia</taxon>
        <taxon>Flavobacteriales</taxon>
        <taxon>Flavobacteriaceae</taxon>
        <taxon>Mariniflexile</taxon>
    </lineage>
</organism>
<reference evidence="9 10" key="1">
    <citation type="submission" date="2024-09" db="EMBL/GenBank/DDBJ databases">
        <authorList>
            <person name="Sun Q."/>
            <person name="Mori K."/>
        </authorList>
    </citation>
    <scope>NUCLEOTIDE SEQUENCE [LARGE SCALE GENOMIC DNA]</scope>
    <source>
        <strain evidence="9 10">CECT 8622</strain>
    </source>
</reference>
<comment type="subcellular location">
    <subcellularLocation>
        <location evidence="1 8">Cell membrane</location>
        <topology evidence="1 8">Multi-pass membrane protein</topology>
    </subcellularLocation>
</comment>
<evidence type="ECO:0000256" key="2">
    <source>
        <dbReference type="ARBA" id="ARBA00009142"/>
    </source>
</evidence>
<evidence type="ECO:0000256" key="5">
    <source>
        <dbReference type="ARBA" id="ARBA00022692"/>
    </source>
</evidence>